<dbReference type="Gene3D" id="3.40.50.300">
    <property type="entry name" value="P-loop containing nucleotide triphosphate hydrolases"/>
    <property type="match status" value="1"/>
</dbReference>
<dbReference type="RefSeq" id="WP_407326732.1">
    <property type="nucleotide sequence ID" value="NZ_CP136865.1"/>
</dbReference>
<evidence type="ECO:0000256" key="2">
    <source>
        <dbReference type="ARBA" id="ARBA00022741"/>
    </source>
</evidence>
<dbReference type="PANTHER" id="PTHR43499:SF1">
    <property type="entry name" value="ABC TRANSPORTER I FAMILY MEMBER 1"/>
    <property type="match status" value="1"/>
</dbReference>
<sequence length="201" mass="21655">MSASILLEAANLGIERGGRQLFSEFSFSLSAGDIVHLRGENGAGKTSLLRMLAGLSRYGFDGLVQRHSACLYLGHQSAVKGLLTPRENLHWHPSGEAFPDDVAIDAALAEVGLFGYEDVPAGQLSAGQQRRVDLARLYLSQRPLWLLDEPFTAIDAQGVERLQQRFIAHAEHGGAVLLSSHQMLDANVTARVLEISAGAAQ</sequence>
<dbReference type="InterPro" id="IPR017871">
    <property type="entry name" value="ABC_transporter-like_CS"/>
</dbReference>
<dbReference type="EMBL" id="CP136865">
    <property type="protein sequence ID" value="WOJ96045.1"/>
    <property type="molecule type" value="Genomic_DNA"/>
</dbReference>
<gene>
    <name evidence="8" type="primary">ccmA</name>
    <name evidence="8" type="ORF">R0137_12440</name>
</gene>
<protein>
    <submittedName>
        <fullName evidence="8">Cytochrome c biogenesis heme-transporting ATPase CcmA</fullName>
    </submittedName>
</protein>
<evidence type="ECO:0000313" key="8">
    <source>
        <dbReference type="EMBL" id="WOJ96045.1"/>
    </source>
</evidence>
<evidence type="ECO:0000256" key="6">
    <source>
        <dbReference type="ARBA" id="ARBA00023136"/>
    </source>
</evidence>
<dbReference type="PROSITE" id="PS50893">
    <property type="entry name" value="ABC_TRANSPORTER_2"/>
    <property type="match status" value="1"/>
</dbReference>
<dbReference type="Proteomes" id="UP001626549">
    <property type="component" value="Chromosome"/>
</dbReference>
<keyword evidence="3" id="KW-0201">Cytochrome c-type biogenesis</keyword>
<evidence type="ECO:0000256" key="4">
    <source>
        <dbReference type="ARBA" id="ARBA00022840"/>
    </source>
</evidence>
<dbReference type="NCBIfam" id="NF010061">
    <property type="entry name" value="PRK13538.1"/>
    <property type="match status" value="1"/>
</dbReference>
<evidence type="ECO:0000256" key="3">
    <source>
        <dbReference type="ARBA" id="ARBA00022748"/>
    </source>
</evidence>
<dbReference type="Pfam" id="PF00005">
    <property type="entry name" value="ABC_tran"/>
    <property type="match status" value="1"/>
</dbReference>
<dbReference type="InterPro" id="IPR027417">
    <property type="entry name" value="P-loop_NTPase"/>
</dbReference>
<keyword evidence="5" id="KW-1278">Translocase</keyword>
<dbReference type="SMART" id="SM00382">
    <property type="entry name" value="AAA"/>
    <property type="match status" value="1"/>
</dbReference>
<dbReference type="NCBIfam" id="TIGR01189">
    <property type="entry name" value="ccmA"/>
    <property type="match status" value="1"/>
</dbReference>
<dbReference type="InterPro" id="IPR003439">
    <property type="entry name" value="ABC_transporter-like_ATP-bd"/>
</dbReference>
<keyword evidence="9" id="KW-1185">Reference proteome</keyword>
<evidence type="ECO:0000256" key="1">
    <source>
        <dbReference type="ARBA" id="ARBA00022448"/>
    </source>
</evidence>
<evidence type="ECO:0000256" key="5">
    <source>
        <dbReference type="ARBA" id="ARBA00022967"/>
    </source>
</evidence>
<evidence type="ECO:0000313" key="9">
    <source>
        <dbReference type="Proteomes" id="UP001626549"/>
    </source>
</evidence>
<accession>A0ABZ0ICD1</accession>
<keyword evidence="6" id="KW-0472">Membrane</keyword>
<keyword evidence="2" id="KW-0547">Nucleotide-binding</keyword>
<name>A0ABZ0ICD1_9GAMM</name>
<proteinExistence type="predicted"/>
<keyword evidence="1" id="KW-0813">Transport</keyword>
<keyword evidence="4" id="KW-0067">ATP-binding</keyword>
<feature type="domain" description="ABC transporter" evidence="7">
    <location>
        <begin position="7"/>
        <end position="201"/>
    </location>
</feature>
<dbReference type="SUPFAM" id="SSF52540">
    <property type="entry name" value="P-loop containing nucleoside triphosphate hydrolases"/>
    <property type="match status" value="1"/>
</dbReference>
<organism evidence="8 9">
    <name type="scientific">Congregibacter brevis</name>
    <dbReference type="NCBI Taxonomy" id="3081201"/>
    <lineage>
        <taxon>Bacteria</taxon>
        <taxon>Pseudomonadati</taxon>
        <taxon>Pseudomonadota</taxon>
        <taxon>Gammaproteobacteria</taxon>
        <taxon>Cellvibrionales</taxon>
        <taxon>Halieaceae</taxon>
        <taxon>Congregibacter</taxon>
    </lineage>
</organism>
<dbReference type="PROSITE" id="PS00211">
    <property type="entry name" value="ABC_TRANSPORTER_1"/>
    <property type="match status" value="1"/>
</dbReference>
<dbReference type="PANTHER" id="PTHR43499">
    <property type="entry name" value="ABC TRANSPORTER I FAMILY MEMBER 1"/>
    <property type="match status" value="1"/>
</dbReference>
<evidence type="ECO:0000259" key="7">
    <source>
        <dbReference type="PROSITE" id="PS50893"/>
    </source>
</evidence>
<dbReference type="InterPro" id="IPR005895">
    <property type="entry name" value="ABC_transptr_haem_export_CcmA"/>
</dbReference>
<dbReference type="InterPro" id="IPR003593">
    <property type="entry name" value="AAA+_ATPase"/>
</dbReference>
<reference evidence="8 9" key="1">
    <citation type="submission" date="2023-10" db="EMBL/GenBank/DDBJ databases">
        <title>Two novel species belonging to the OM43/NOR5 clade.</title>
        <authorList>
            <person name="Park M."/>
        </authorList>
    </citation>
    <scope>NUCLEOTIDE SEQUENCE [LARGE SCALE GENOMIC DNA]</scope>
    <source>
        <strain evidence="8 9">IMCC45268</strain>
    </source>
</reference>